<protein>
    <submittedName>
        <fullName evidence="1">Uncharacterized protein</fullName>
    </submittedName>
</protein>
<sequence>MKNQNTEPEKVTCTICDTPEVDFTGVLINNSRGDVKSFAFCFNCALTFNIFELDEELYLQANGSNTSLSPFDGDEE</sequence>
<evidence type="ECO:0000313" key="2">
    <source>
        <dbReference type="Proteomes" id="UP000539642"/>
    </source>
</evidence>
<organism evidence="1 2">
    <name type="scientific">Desulfoprunum benzoelyticum</name>
    <dbReference type="NCBI Taxonomy" id="1506996"/>
    <lineage>
        <taxon>Bacteria</taxon>
        <taxon>Pseudomonadati</taxon>
        <taxon>Thermodesulfobacteriota</taxon>
        <taxon>Desulfobulbia</taxon>
        <taxon>Desulfobulbales</taxon>
        <taxon>Desulfobulbaceae</taxon>
        <taxon>Desulfoprunum</taxon>
    </lineage>
</organism>
<keyword evidence="2" id="KW-1185">Reference proteome</keyword>
<proteinExistence type="predicted"/>
<dbReference type="AlphaFoldDB" id="A0A840UUV5"/>
<gene>
    <name evidence="1" type="ORF">HNQ81_000897</name>
</gene>
<dbReference type="EMBL" id="JACHEO010000003">
    <property type="protein sequence ID" value="MBB5347184.1"/>
    <property type="molecule type" value="Genomic_DNA"/>
</dbReference>
<accession>A0A840UUV5</accession>
<reference evidence="1 2" key="1">
    <citation type="submission" date="2020-08" db="EMBL/GenBank/DDBJ databases">
        <title>Genomic Encyclopedia of Type Strains, Phase IV (KMG-IV): sequencing the most valuable type-strain genomes for metagenomic binning, comparative biology and taxonomic classification.</title>
        <authorList>
            <person name="Goeker M."/>
        </authorList>
    </citation>
    <scope>NUCLEOTIDE SEQUENCE [LARGE SCALE GENOMIC DNA]</scope>
    <source>
        <strain evidence="1 2">DSM 28570</strain>
    </source>
</reference>
<name>A0A840UUV5_9BACT</name>
<comment type="caution">
    <text evidence="1">The sequence shown here is derived from an EMBL/GenBank/DDBJ whole genome shotgun (WGS) entry which is preliminary data.</text>
</comment>
<evidence type="ECO:0000313" key="1">
    <source>
        <dbReference type="EMBL" id="MBB5347184.1"/>
    </source>
</evidence>
<dbReference type="RefSeq" id="WP_183348722.1">
    <property type="nucleotide sequence ID" value="NZ_JACHEO010000003.1"/>
</dbReference>
<dbReference type="Proteomes" id="UP000539642">
    <property type="component" value="Unassembled WGS sequence"/>
</dbReference>